<dbReference type="OrthoDB" id="3268553at2759"/>
<name>A0A9P5JZ36_9AGAM</name>
<gene>
    <name evidence="2" type="ORF">DFH94DRAFT_856336</name>
</gene>
<evidence type="ECO:0000259" key="1">
    <source>
        <dbReference type="Pfam" id="PF20149"/>
    </source>
</evidence>
<proteinExistence type="predicted"/>
<evidence type="ECO:0000313" key="2">
    <source>
        <dbReference type="EMBL" id="KAF8471410.1"/>
    </source>
</evidence>
<keyword evidence="3" id="KW-1185">Reference proteome</keyword>
<organism evidence="2 3">
    <name type="scientific">Russula ochroleuca</name>
    <dbReference type="NCBI Taxonomy" id="152965"/>
    <lineage>
        <taxon>Eukaryota</taxon>
        <taxon>Fungi</taxon>
        <taxon>Dikarya</taxon>
        <taxon>Basidiomycota</taxon>
        <taxon>Agaricomycotina</taxon>
        <taxon>Agaricomycetes</taxon>
        <taxon>Russulales</taxon>
        <taxon>Russulaceae</taxon>
        <taxon>Russula</taxon>
    </lineage>
</organism>
<dbReference type="Proteomes" id="UP000759537">
    <property type="component" value="Unassembled WGS sequence"/>
</dbReference>
<comment type="caution">
    <text evidence="2">The sequence shown here is derived from an EMBL/GenBank/DDBJ whole genome shotgun (WGS) entry which is preliminary data.</text>
</comment>
<accession>A0A9P5JZ36</accession>
<protein>
    <recommendedName>
        <fullName evidence="1">DUF6532 domain-containing protein</fullName>
    </recommendedName>
</protein>
<reference evidence="2" key="2">
    <citation type="journal article" date="2020" name="Nat. Commun.">
        <title>Large-scale genome sequencing of mycorrhizal fungi provides insights into the early evolution of symbiotic traits.</title>
        <authorList>
            <person name="Miyauchi S."/>
            <person name="Kiss E."/>
            <person name="Kuo A."/>
            <person name="Drula E."/>
            <person name="Kohler A."/>
            <person name="Sanchez-Garcia M."/>
            <person name="Morin E."/>
            <person name="Andreopoulos B."/>
            <person name="Barry K.W."/>
            <person name="Bonito G."/>
            <person name="Buee M."/>
            <person name="Carver A."/>
            <person name="Chen C."/>
            <person name="Cichocki N."/>
            <person name="Clum A."/>
            <person name="Culley D."/>
            <person name="Crous P.W."/>
            <person name="Fauchery L."/>
            <person name="Girlanda M."/>
            <person name="Hayes R.D."/>
            <person name="Keri Z."/>
            <person name="LaButti K."/>
            <person name="Lipzen A."/>
            <person name="Lombard V."/>
            <person name="Magnuson J."/>
            <person name="Maillard F."/>
            <person name="Murat C."/>
            <person name="Nolan M."/>
            <person name="Ohm R.A."/>
            <person name="Pangilinan J."/>
            <person name="Pereira M.F."/>
            <person name="Perotto S."/>
            <person name="Peter M."/>
            <person name="Pfister S."/>
            <person name="Riley R."/>
            <person name="Sitrit Y."/>
            <person name="Stielow J.B."/>
            <person name="Szollosi G."/>
            <person name="Zifcakova L."/>
            <person name="Stursova M."/>
            <person name="Spatafora J.W."/>
            <person name="Tedersoo L."/>
            <person name="Vaario L.M."/>
            <person name="Yamada A."/>
            <person name="Yan M."/>
            <person name="Wang P."/>
            <person name="Xu J."/>
            <person name="Bruns T."/>
            <person name="Baldrian P."/>
            <person name="Vilgalys R."/>
            <person name="Dunand C."/>
            <person name="Henrissat B."/>
            <person name="Grigoriev I.V."/>
            <person name="Hibbett D."/>
            <person name="Nagy L.G."/>
            <person name="Martin F.M."/>
        </authorList>
    </citation>
    <scope>NUCLEOTIDE SEQUENCE</scope>
    <source>
        <strain evidence="2">Prilba</strain>
    </source>
</reference>
<dbReference type="AlphaFoldDB" id="A0A9P5JZ36"/>
<feature type="domain" description="DUF6532" evidence="1">
    <location>
        <begin position="170"/>
        <end position="360"/>
    </location>
</feature>
<sequence>MTRDQTIACQWAHQTPPSLSVPAIFCKTLIVTLFMSRNPQSIPPNAGAVFATTFVNAVAKQLPSSQEKRGDDKLDRARELTNEFQSVLAETDLRAIEDKITYAREIKEGLDSKSGISKFKHAQVYRRASRDAYRHAKSASDRARDEAQFHHQSGTSSGLVDMHSRVVNTAQSLYRCRLSCKEAFPPPDLKKEWARDVWNEACEKEAYPDLLRQDEEFVCSSMELLTDIKTKIKHHVESSYGFDTSRAPEIISHNTSHAQALLTKMTFIYRESNFGGRPSYSYQHPIIQKVINLTWFQNKDDDGIVFYEYFAPIQIETIALALTVIECCIGEWSEGTWKESNLSEERYKAIYLSHLNSLRDLRSHGQHLQGGDILAQIQYDLLKEARIHAGAPPDPITGAGRLPIATLNAVLEEDLPAYERNEQPGVPAIRVVGD</sequence>
<dbReference type="EMBL" id="WHVB01000023">
    <property type="protein sequence ID" value="KAF8471410.1"/>
    <property type="molecule type" value="Genomic_DNA"/>
</dbReference>
<reference evidence="2" key="1">
    <citation type="submission" date="2019-10" db="EMBL/GenBank/DDBJ databases">
        <authorList>
            <consortium name="DOE Joint Genome Institute"/>
            <person name="Kuo A."/>
            <person name="Miyauchi S."/>
            <person name="Kiss E."/>
            <person name="Drula E."/>
            <person name="Kohler A."/>
            <person name="Sanchez-Garcia M."/>
            <person name="Andreopoulos B."/>
            <person name="Barry K.W."/>
            <person name="Bonito G."/>
            <person name="Buee M."/>
            <person name="Carver A."/>
            <person name="Chen C."/>
            <person name="Cichocki N."/>
            <person name="Clum A."/>
            <person name="Culley D."/>
            <person name="Crous P.W."/>
            <person name="Fauchery L."/>
            <person name="Girlanda M."/>
            <person name="Hayes R."/>
            <person name="Keri Z."/>
            <person name="LaButti K."/>
            <person name="Lipzen A."/>
            <person name="Lombard V."/>
            <person name="Magnuson J."/>
            <person name="Maillard F."/>
            <person name="Morin E."/>
            <person name="Murat C."/>
            <person name="Nolan M."/>
            <person name="Ohm R."/>
            <person name="Pangilinan J."/>
            <person name="Pereira M."/>
            <person name="Perotto S."/>
            <person name="Peter M."/>
            <person name="Riley R."/>
            <person name="Sitrit Y."/>
            <person name="Stielow B."/>
            <person name="Szollosi G."/>
            <person name="Zifcakova L."/>
            <person name="Stursova M."/>
            <person name="Spatafora J.W."/>
            <person name="Tedersoo L."/>
            <person name="Vaario L.-M."/>
            <person name="Yamada A."/>
            <person name="Yan M."/>
            <person name="Wang P."/>
            <person name="Xu J."/>
            <person name="Bruns T."/>
            <person name="Baldrian P."/>
            <person name="Vilgalys R."/>
            <person name="Henrissat B."/>
            <person name="Grigoriev I.V."/>
            <person name="Hibbett D."/>
            <person name="Nagy L.G."/>
            <person name="Martin F.M."/>
        </authorList>
    </citation>
    <scope>NUCLEOTIDE SEQUENCE</scope>
    <source>
        <strain evidence="2">Prilba</strain>
    </source>
</reference>
<evidence type="ECO:0000313" key="3">
    <source>
        <dbReference type="Proteomes" id="UP000759537"/>
    </source>
</evidence>
<dbReference type="Pfam" id="PF20149">
    <property type="entry name" value="DUF6532"/>
    <property type="match status" value="1"/>
</dbReference>
<dbReference type="InterPro" id="IPR045341">
    <property type="entry name" value="DUF6532"/>
</dbReference>